<proteinExistence type="predicted"/>
<dbReference type="EMBL" id="JAUSUD010000003">
    <property type="protein sequence ID" value="MDQ0229903.1"/>
    <property type="molecule type" value="Genomic_DNA"/>
</dbReference>
<dbReference type="InterPro" id="IPR036390">
    <property type="entry name" value="WH_DNA-bd_sf"/>
</dbReference>
<reference evidence="1 2" key="1">
    <citation type="submission" date="2023-07" db="EMBL/GenBank/DDBJ databases">
        <title>Genomic Encyclopedia of Type Strains, Phase IV (KMG-IV): sequencing the most valuable type-strain genomes for metagenomic binning, comparative biology and taxonomic classification.</title>
        <authorList>
            <person name="Goeker M."/>
        </authorList>
    </citation>
    <scope>NUCLEOTIDE SEQUENCE [LARGE SCALE GENOMIC DNA]</scope>
    <source>
        <strain evidence="1 2">DSM 29005</strain>
    </source>
</reference>
<protein>
    <recommendedName>
        <fullName evidence="3">Helix-turn-helix domain-containing protein</fullName>
    </recommendedName>
</protein>
<accession>A0ABT9ZCB3</accession>
<evidence type="ECO:0000313" key="1">
    <source>
        <dbReference type="EMBL" id="MDQ0229903.1"/>
    </source>
</evidence>
<dbReference type="Pfam" id="PF13730">
    <property type="entry name" value="HTH_36"/>
    <property type="match status" value="1"/>
</dbReference>
<sequence length="263" mass="30339">MEKLNFETIQKHQSFSTVEEMNQAVRGFLYKHKSELSEGTLKVLHNIWNHSLKVVGVSFAKYDYIAELVNLSRRTVIRAINVLVAKGFIKKIPTKRMNGKQGVNILVIQEYPPIDSLKNNMSPHVVTPNKTENNQSSLCENKTKPKNVKKEVEPSLQQLDASFLPDTVSKPFIEAAKPFFNAVDIYELWKRIVIVYEKMQLQKGLDDVIDVVIQAFKEAIFAKKRGKIKSTFTGYFYTIVYSKLIVEKRKEMKPLLYDFLNGY</sequence>
<gene>
    <name evidence="1" type="ORF">J2S19_001155</name>
</gene>
<dbReference type="SUPFAM" id="SSF46785">
    <property type="entry name" value="Winged helix' DNA-binding domain"/>
    <property type="match status" value="1"/>
</dbReference>
<comment type="caution">
    <text evidence="1">The sequence shown here is derived from an EMBL/GenBank/DDBJ whole genome shotgun (WGS) entry which is preliminary data.</text>
</comment>
<dbReference type="Gene3D" id="1.10.10.10">
    <property type="entry name" value="Winged helix-like DNA-binding domain superfamily/Winged helix DNA-binding domain"/>
    <property type="match status" value="1"/>
</dbReference>
<dbReference type="Proteomes" id="UP001234495">
    <property type="component" value="Unassembled WGS sequence"/>
</dbReference>
<evidence type="ECO:0008006" key="3">
    <source>
        <dbReference type="Google" id="ProtNLM"/>
    </source>
</evidence>
<dbReference type="InterPro" id="IPR036388">
    <property type="entry name" value="WH-like_DNA-bd_sf"/>
</dbReference>
<dbReference type="RefSeq" id="WP_307338346.1">
    <property type="nucleotide sequence ID" value="NZ_JAUSUD010000003.1"/>
</dbReference>
<evidence type="ECO:0000313" key="2">
    <source>
        <dbReference type="Proteomes" id="UP001234495"/>
    </source>
</evidence>
<keyword evidence="2" id="KW-1185">Reference proteome</keyword>
<name>A0ABT9ZCB3_9BACI</name>
<organism evidence="1 2">
    <name type="scientific">Metabacillus malikii</name>
    <dbReference type="NCBI Taxonomy" id="1504265"/>
    <lineage>
        <taxon>Bacteria</taxon>
        <taxon>Bacillati</taxon>
        <taxon>Bacillota</taxon>
        <taxon>Bacilli</taxon>
        <taxon>Bacillales</taxon>
        <taxon>Bacillaceae</taxon>
        <taxon>Metabacillus</taxon>
    </lineage>
</organism>